<proteinExistence type="predicted"/>
<sequence>MDRRSLLVAAGAVGITAAVGGTAVASATLERGPRPLVLWELTGGFVPAGWSMLRAPRLAAYEDGVVIADATRRLRIGGGALRSLRNHATTVLRDRSNARRRPGAPVIADVPSTVFTARAASRKFSLQFEGLEETRTDKAYPAPAYALLDHLSLVRDRALAVGSPWRPSAVRMVAVVLSPAEPTAAAVVEPWPAGVPVPRLGKDEFVARLDLHDRQAQALMRAVPRPDQSRWPVFRTPAGVSMQVNWRYLLPHE</sequence>
<keyword evidence="2" id="KW-1185">Reference proteome</keyword>
<accession>A0A917WJI1</accession>
<evidence type="ECO:0000313" key="1">
    <source>
        <dbReference type="EMBL" id="GGM08137.1"/>
    </source>
</evidence>
<name>A0A917WJI1_9ACTN</name>
<dbReference type="RefSeq" id="WP_190248163.1">
    <property type="nucleotide sequence ID" value="NZ_BMPI01000003.1"/>
</dbReference>
<reference evidence="1" key="2">
    <citation type="submission" date="2020-09" db="EMBL/GenBank/DDBJ databases">
        <authorList>
            <person name="Sun Q."/>
            <person name="Ohkuma M."/>
        </authorList>
    </citation>
    <scope>NUCLEOTIDE SEQUENCE</scope>
    <source>
        <strain evidence="1">JCM 19831</strain>
    </source>
</reference>
<dbReference type="Proteomes" id="UP000642070">
    <property type="component" value="Unassembled WGS sequence"/>
</dbReference>
<reference evidence="1" key="1">
    <citation type="journal article" date="2014" name="Int. J. Syst. Evol. Microbiol.">
        <title>Complete genome sequence of Corynebacterium casei LMG S-19264T (=DSM 44701T), isolated from a smear-ripened cheese.</title>
        <authorList>
            <consortium name="US DOE Joint Genome Institute (JGI-PGF)"/>
            <person name="Walter F."/>
            <person name="Albersmeier A."/>
            <person name="Kalinowski J."/>
            <person name="Ruckert C."/>
        </authorList>
    </citation>
    <scope>NUCLEOTIDE SEQUENCE</scope>
    <source>
        <strain evidence="1">JCM 19831</strain>
    </source>
</reference>
<protein>
    <submittedName>
        <fullName evidence="1">Uncharacterized protein</fullName>
    </submittedName>
</protein>
<dbReference type="AlphaFoldDB" id="A0A917WJI1"/>
<comment type="caution">
    <text evidence="1">The sequence shown here is derived from an EMBL/GenBank/DDBJ whole genome shotgun (WGS) entry which is preliminary data.</text>
</comment>
<organism evidence="1 2">
    <name type="scientific">Dactylosporangium sucinum</name>
    <dbReference type="NCBI Taxonomy" id="1424081"/>
    <lineage>
        <taxon>Bacteria</taxon>
        <taxon>Bacillati</taxon>
        <taxon>Actinomycetota</taxon>
        <taxon>Actinomycetes</taxon>
        <taxon>Micromonosporales</taxon>
        <taxon>Micromonosporaceae</taxon>
        <taxon>Dactylosporangium</taxon>
    </lineage>
</organism>
<gene>
    <name evidence="1" type="ORF">GCM10007977_006470</name>
</gene>
<evidence type="ECO:0000313" key="2">
    <source>
        <dbReference type="Proteomes" id="UP000642070"/>
    </source>
</evidence>
<dbReference type="EMBL" id="BMPI01000003">
    <property type="protein sequence ID" value="GGM08137.1"/>
    <property type="molecule type" value="Genomic_DNA"/>
</dbReference>